<dbReference type="EMBL" id="LCUC01000049">
    <property type="protein sequence ID" value="KKY38756.1"/>
    <property type="molecule type" value="Genomic_DNA"/>
</dbReference>
<dbReference type="STRING" id="1214573.A0A0G2FXJ5"/>
<reference evidence="1 2" key="1">
    <citation type="submission" date="2015-05" db="EMBL/GenBank/DDBJ databases">
        <title>Distinctive expansion of gene families associated with plant cell wall degradation and secondary metabolism in the genomes of grapevine trunk pathogens.</title>
        <authorList>
            <person name="Lawrence D.P."/>
            <person name="Travadon R."/>
            <person name="Rolshausen P.E."/>
            <person name="Baumgartner K."/>
        </authorList>
    </citation>
    <scope>NUCLEOTIDE SEQUENCE [LARGE SCALE GENOMIC DNA]</scope>
    <source>
        <strain evidence="1">DA912</strain>
    </source>
</reference>
<evidence type="ECO:0000313" key="1">
    <source>
        <dbReference type="EMBL" id="KKY38756.1"/>
    </source>
</evidence>
<protein>
    <recommendedName>
        <fullName evidence="3">RRM domain-containing protein</fullName>
    </recommendedName>
</protein>
<dbReference type="InterPro" id="IPR035979">
    <property type="entry name" value="RBD_domain_sf"/>
</dbReference>
<dbReference type="Proteomes" id="UP000034680">
    <property type="component" value="Unassembled WGS sequence"/>
</dbReference>
<name>A0A0G2FXJ5_9PEZI</name>
<dbReference type="OrthoDB" id="5241026at2759"/>
<evidence type="ECO:0000313" key="2">
    <source>
        <dbReference type="Proteomes" id="UP000034680"/>
    </source>
</evidence>
<sequence>MNYFAPNQQVPSTSQPDELIHMQGVTVDSVYQLKNPSTNNAALWIKNLPQGCTIRQLIRAITSVGPTGRIMFSKVLPPERPDQQWAAKVVFATWEEAQRLRGLAHSGGFFMEGRRIWVDWNRVFSSSFLALEPITRVLIIEGPTPIVNVCFFDRLFKRKLKKFDTEEVILEEITTQAGGVPRARITWRFGSWYDQAEIAAQQLQARYRGAREVGYGLDMWSGVQLNVTPVSLDCDGRGLEGPGLHPFAHGNLNMGLGPLSVTVLETFPPSQYYSFGIVSKRDLKMP</sequence>
<dbReference type="AlphaFoldDB" id="A0A0G2FXJ5"/>
<reference evidence="1 2" key="2">
    <citation type="submission" date="2015-05" db="EMBL/GenBank/DDBJ databases">
        <authorList>
            <person name="Morales-Cruz A."/>
            <person name="Amrine K.C."/>
            <person name="Cantu D."/>
        </authorList>
    </citation>
    <scope>NUCLEOTIDE SEQUENCE [LARGE SCALE GENOMIC DNA]</scope>
    <source>
        <strain evidence="1">DA912</strain>
    </source>
</reference>
<dbReference type="GO" id="GO:0003676">
    <property type="term" value="F:nucleic acid binding"/>
    <property type="evidence" value="ECO:0007669"/>
    <property type="project" value="InterPro"/>
</dbReference>
<keyword evidence="2" id="KW-1185">Reference proteome</keyword>
<evidence type="ECO:0008006" key="3">
    <source>
        <dbReference type="Google" id="ProtNLM"/>
    </source>
</evidence>
<dbReference type="SUPFAM" id="SSF54928">
    <property type="entry name" value="RNA-binding domain, RBD"/>
    <property type="match status" value="1"/>
</dbReference>
<comment type="caution">
    <text evidence="1">The sequence shown here is derived from an EMBL/GenBank/DDBJ whole genome shotgun (WGS) entry which is preliminary data.</text>
</comment>
<proteinExistence type="predicted"/>
<gene>
    <name evidence="1" type="ORF">UCDDA912_g01286</name>
</gene>
<accession>A0A0G2FXJ5</accession>
<organism evidence="1 2">
    <name type="scientific">Diaporthe ampelina</name>
    <dbReference type="NCBI Taxonomy" id="1214573"/>
    <lineage>
        <taxon>Eukaryota</taxon>
        <taxon>Fungi</taxon>
        <taxon>Dikarya</taxon>
        <taxon>Ascomycota</taxon>
        <taxon>Pezizomycotina</taxon>
        <taxon>Sordariomycetes</taxon>
        <taxon>Sordariomycetidae</taxon>
        <taxon>Diaporthales</taxon>
        <taxon>Diaporthaceae</taxon>
        <taxon>Diaporthe</taxon>
    </lineage>
</organism>